<keyword evidence="5" id="KW-1185">Reference proteome</keyword>
<evidence type="ECO:0000256" key="1">
    <source>
        <dbReference type="SAM" id="MobiDB-lite"/>
    </source>
</evidence>
<keyword evidence="2" id="KW-0812">Transmembrane</keyword>
<keyword evidence="2" id="KW-0472">Membrane</keyword>
<dbReference type="InterPro" id="IPR045339">
    <property type="entry name" value="DUF6534"/>
</dbReference>
<feature type="transmembrane region" description="Helical" evidence="2">
    <location>
        <begin position="47"/>
        <end position="70"/>
    </location>
</feature>
<feature type="transmembrane region" description="Helical" evidence="2">
    <location>
        <begin position="236"/>
        <end position="254"/>
    </location>
</feature>
<evidence type="ECO:0000256" key="2">
    <source>
        <dbReference type="SAM" id="Phobius"/>
    </source>
</evidence>
<dbReference type="EMBL" id="JAEVFJ010000024">
    <property type="protein sequence ID" value="KAH8094953.1"/>
    <property type="molecule type" value="Genomic_DNA"/>
</dbReference>
<dbReference type="OrthoDB" id="3251949at2759"/>
<feature type="transmembrane region" description="Helical" evidence="2">
    <location>
        <begin position="12"/>
        <end position="35"/>
    </location>
</feature>
<dbReference type="Pfam" id="PF20152">
    <property type="entry name" value="DUF6534"/>
    <property type="match status" value="1"/>
</dbReference>
<organism evidence="4 5">
    <name type="scientific">Cristinia sonorae</name>
    <dbReference type="NCBI Taxonomy" id="1940300"/>
    <lineage>
        <taxon>Eukaryota</taxon>
        <taxon>Fungi</taxon>
        <taxon>Dikarya</taxon>
        <taxon>Basidiomycota</taxon>
        <taxon>Agaricomycotina</taxon>
        <taxon>Agaricomycetes</taxon>
        <taxon>Agaricomycetidae</taxon>
        <taxon>Agaricales</taxon>
        <taxon>Pleurotineae</taxon>
        <taxon>Stephanosporaceae</taxon>
        <taxon>Cristinia</taxon>
    </lineage>
</organism>
<dbReference type="Proteomes" id="UP000813824">
    <property type="component" value="Unassembled WGS sequence"/>
</dbReference>
<dbReference type="PANTHER" id="PTHR40465">
    <property type="entry name" value="CHROMOSOME 1, WHOLE GENOME SHOTGUN SEQUENCE"/>
    <property type="match status" value="1"/>
</dbReference>
<dbReference type="PANTHER" id="PTHR40465:SF1">
    <property type="entry name" value="DUF6534 DOMAIN-CONTAINING PROTEIN"/>
    <property type="match status" value="1"/>
</dbReference>
<gene>
    <name evidence="4" type="ORF">BXZ70DRAFT_347549</name>
</gene>
<evidence type="ECO:0000313" key="5">
    <source>
        <dbReference type="Proteomes" id="UP000813824"/>
    </source>
</evidence>
<feature type="region of interest" description="Disordered" evidence="1">
    <location>
        <begin position="284"/>
        <end position="325"/>
    </location>
</feature>
<sequence>MTNAIDAPDAATAGLVLLQGFLQYFCLGVVCSQAVKFWNRSAEDTIYLRSFVAVLIIGGCLQTGLASYKVWVVGIMDRHWWTRHLYNTDFFVNGIVCSVCEAFLIHRCWKVSGRNVWVLVALPPLGMVALIANIYLMVKVTASIGHEPLYMDPLRTSDWAFPCWVYVSLILDIAITVTMSALIWRSKTGYSHVDKTLRNIISILWESAALPCLFMVVAAGLFFGARHSAEARHLDIFFILSTSKFYTLGLLRTLNSRKKFREHFQKKATGRQSLGSWLSHDETVVDPDENHTVGSTPKPKDDSRSPAGTAVCQRASSLSASSPDLDMRERGVTVRKVGFVLVN</sequence>
<keyword evidence="2" id="KW-1133">Transmembrane helix</keyword>
<dbReference type="AlphaFoldDB" id="A0A8K0UJX7"/>
<reference evidence="4" key="1">
    <citation type="journal article" date="2021" name="New Phytol.">
        <title>Evolutionary innovations through gain and loss of genes in the ectomycorrhizal Boletales.</title>
        <authorList>
            <person name="Wu G."/>
            <person name="Miyauchi S."/>
            <person name="Morin E."/>
            <person name="Kuo A."/>
            <person name="Drula E."/>
            <person name="Varga T."/>
            <person name="Kohler A."/>
            <person name="Feng B."/>
            <person name="Cao Y."/>
            <person name="Lipzen A."/>
            <person name="Daum C."/>
            <person name="Hundley H."/>
            <person name="Pangilinan J."/>
            <person name="Johnson J."/>
            <person name="Barry K."/>
            <person name="LaButti K."/>
            <person name="Ng V."/>
            <person name="Ahrendt S."/>
            <person name="Min B."/>
            <person name="Choi I.G."/>
            <person name="Park H."/>
            <person name="Plett J.M."/>
            <person name="Magnuson J."/>
            <person name="Spatafora J.W."/>
            <person name="Nagy L.G."/>
            <person name="Henrissat B."/>
            <person name="Grigoriev I.V."/>
            <person name="Yang Z.L."/>
            <person name="Xu J."/>
            <person name="Martin F.M."/>
        </authorList>
    </citation>
    <scope>NUCLEOTIDE SEQUENCE</scope>
    <source>
        <strain evidence="4">KKN 215</strain>
    </source>
</reference>
<feature type="transmembrane region" description="Helical" evidence="2">
    <location>
        <begin position="90"/>
        <end position="109"/>
    </location>
</feature>
<evidence type="ECO:0000259" key="3">
    <source>
        <dbReference type="Pfam" id="PF20152"/>
    </source>
</evidence>
<name>A0A8K0UJX7_9AGAR</name>
<evidence type="ECO:0000313" key="4">
    <source>
        <dbReference type="EMBL" id="KAH8094953.1"/>
    </source>
</evidence>
<feature type="domain" description="DUF6534" evidence="3">
    <location>
        <begin position="168"/>
        <end position="258"/>
    </location>
</feature>
<feature type="compositionally biased region" description="Low complexity" evidence="1">
    <location>
        <begin position="315"/>
        <end position="324"/>
    </location>
</feature>
<proteinExistence type="predicted"/>
<protein>
    <recommendedName>
        <fullName evidence="3">DUF6534 domain-containing protein</fullName>
    </recommendedName>
</protein>
<comment type="caution">
    <text evidence="4">The sequence shown here is derived from an EMBL/GenBank/DDBJ whole genome shotgun (WGS) entry which is preliminary data.</text>
</comment>
<feature type="transmembrane region" description="Helical" evidence="2">
    <location>
        <begin position="159"/>
        <end position="183"/>
    </location>
</feature>
<accession>A0A8K0UJX7</accession>
<feature type="transmembrane region" description="Helical" evidence="2">
    <location>
        <begin position="203"/>
        <end position="224"/>
    </location>
</feature>
<feature type="transmembrane region" description="Helical" evidence="2">
    <location>
        <begin position="116"/>
        <end position="136"/>
    </location>
</feature>